<dbReference type="EMBL" id="EU334067">
    <property type="protein sequence ID" value="ABY53193.1"/>
    <property type="molecule type" value="Genomic_DNA"/>
</dbReference>
<dbReference type="EMBL" id="EU334055">
    <property type="protein sequence ID" value="ABY53181.1"/>
    <property type="molecule type" value="Genomic_DNA"/>
</dbReference>
<dbReference type="EMBL" id="EU334058">
    <property type="protein sequence ID" value="ABY53184.1"/>
    <property type="molecule type" value="Genomic_DNA"/>
</dbReference>
<accession>B0FLF5</accession>
<dbReference type="EMBL" id="EU334037">
    <property type="protein sequence ID" value="ABY53163.1"/>
    <property type="molecule type" value="Genomic_DNA"/>
</dbReference>
<dbReference type="EMBL" id="EU334066">
    <property type="protein sequence ID" value="ABY53192.1"/>
    <property type="molecule type" value="Genomic_DNA"/>
</dbReference>
<dbReference type="AlphaFoldDB" id="B0FLF5"/>
<evidence type="ECO:0000313" key="16">
    <source>
        <dbReference type="EMBL" id="ABY53172.1"/>
    </source>
</evidence>
<evidence type="ECO:0000313" key="11">
    <source>
        <dbReference type="EMBL" id="ABY53167.1"/>
    </source>
</evidence>
<evidence type="ECO:0000313" key="17">
    <source>
        <dbReference type="EMBL" id="ABY53173.1"/>
    </source>
</evidence>
<reference evidence="1" key="1">
    <citation type="submission" date="2007-12" db="EMBL/GenBank/DDBJ databases">
        <title>Characterization of Xylella fastidiosa strain isolated from oak and insect vectors in New Jersey.</title>
        <authorList>
            <person name="Zhang J."/>
            <person name="Gould A.B."/>
            <person name="Lashomb J.H."/>
            <person name="Huang Q."/>
            <person name="Staniszewska-Goraczniak H."/>
            <person name="Goraczniak R."/>
            <person name="Kjer K."/>
        </authorList>
    </citation>
    <scope>NUCLEOTIDE SEQUENCE</scope>
    <source>
        <strain evidence="19">NJOW1</strain>
        <strain evidence="15">NJPA1</strain>
        <strain evidence="16">NJPA2</strain>
        <strain evidence="17">NJPA3</strain>
        <strain evidence="7">NJPC1</strain>
        <strain evidence="8">NJPC2</strain>
        <strain evidence="18">NJPD1</strain>
        <strain evidence="1">NJPE1</strain>
        <strain evidence="4">NJPW1</strain>
        <strain evidence="5">NJPW2</strain>
        <strain evidence="6">NJPW3</strain>
        <strain evidence="9">NJRC1</strain>
        <strain evidence="10">NJRC2</strain>
        <strain evidence="11">NJRC3</strain>
        <strain evidence="2">NJRE1</strain>
        <strain evidence="12">NJRR1</strain>
        <strain evidence="13">NJRR2</strain>
        <strain evidence="14">NJRR3</strain>
        <strain evidence="3">NJRT1</strain>
    </source>
</reference>
<dbReference type="EMBL" id="EU334041">
    <property type="protein sequence ID" value="ABY53167.1"/>
    <property type="molecule type" value="Genomic_DNA"/>
</dbReference>
<evidence type="ECO:0000313" key="6">
    <source>
        <dbReference type="EMBL" id="ABY53162.1"/>
    </source>
</evidence>
<dbReference type="EMBL" id="EU334036">
    <property type="protein sequence ID" value="ABY53162.1"/>
    <property type="molecule type" value="Genomic_DNA"/>
</dbReference>
<dbReference type="EMBL" id="EU334046">
    <property type="protein sequence ID" value="ABY53172.1"/>
    <property type="molecule type" value="Genomic_DNA"/>
</dbReference>
<evidence type="ECO:0000313" key="8">
    <source>
        <dbReference type="EMBL" id="ABY53164.1"/>
    </source>
</evidence>
<dbReference type="EMBL" id="EU334035">
    <property type="protein sequence ID" value="ABY53161.1"/>
    <property type="molecule type" value="Genomic_DNA"/>
</dbReference>
<evidence type="ECO:0000313" key="15">
    <source>
        <dbReference type="EMBL" id="ABY53171.1"/>
    </source>
</evidence>
<dbReference type="EMBL" id="EU334045">
    <property type="protein sequence ID" value="ABY53171.1"/>
    <property type="molecule type" value="Genomic_DNA"/>
</dbReference>
<evidence type="ECO:0000313" key="4">
    <source>
        <dbReference type="EMBL" id="ABY53160.1"/>
    </source>
</evidence>
<organism evidence="1">
    <name type="scientific">Xylella fastidiosa</name>
    <dbReference type="NCBI Taxonomy" id="2371"/>
    <lineage>
        <taxon>Bacteria</taxon>
        <taxon>Pseudomonadati</taxon>
        <taxon>Pseudomonadota</taxon>
        <taxon>Gammaproteobacteria</taxon>
        <taxon>Lysobacterales</taxon>
        <taxon>Lysobacteraceae</taxon>
        <taxon>Xylella</taxon>
    </lineage>
</organism>
<dbReference type="EMBL" id="EU334038">
    <property type="protein sequence ID" value="ABY53164.1"/>
    <property type="molecule type" value="Genomic_DNA"/>
</dbReference>
<dbReference type="EMBL" id="EU334042">
    <property type="protein sequence ID" value="ABY53168.1"/>
    <property type="molecule type" value="Genomic_DNA"/>
</dbReference>
<evidence type="ECO:0000313" key="1">
    <source>
        <dbReference type="EMBL" id="ABY53157.1"/>
    </source>
</evidence>
<dbReference type="EMBL" id="EU334044">
    <property type="protein sequence ID" value="ABY53170.1"/>
    <property type="molecule type" value="Genomic_DNA"/>
</dbReference>
<evidence type="ECO:0000313" key="19">
    <source>
        <dbReference type="EMBL" id="ABY53175.1"/>
    </source>
</evidence>
<dbReference type="EMBL" id="EU334057">
    <property type="protein sequence ID" value="ABY53183.1"/>
    <property type="molecule type" value="Genomic_DNA"/>
</dbReference>
<dbReference type="EMBL" id="EU334040">
    <property type="protein sequence ID" value="ABY53166.1"/>
    <property type="molecule type" value="Genomic_DNA"/>
</dbReference>
<dbReference type="EMBL" id="EU334033">
    <property type="protein sequence ID" value="ABY53159.1"/>
    <property type="molecule type" value="Genomic_DNA"/>
</dbReference>
<dbReference type="EMBL" id="EU334047">
    <property type="protein sequence ID" value="ABY53173.1"/>
    <property type="molecule type" value="Genomic_DNA"/>
</dbReference>
<dbReference type="EMBL" id="EU334062">
    <property type="protein sequence ID" value="ABY53188.1"/>
    <property type="molecule type" value="Genomic_DNA"/>
</dbReference>
<dbReference type="EMBL" id="EU334051">
    <property type="protein sequence ID" value="ABY53177.1"/>
    <property type="molecule type" value="Genomic_DNA"/>
</dbReference>
<dbReference type="EMBL" id="EU334056">
    <property type="protein sequence ID" value="ABY53182.1"/>
    <property type="molecule type" value="Genomic_DNA"/>
</dbReference>
<dbReference type="EMBL" id="EU334064">
    <property type="protein sequence ID" value="ABY53190.1"/>
    <property type="molecule type" value="Genomic_DNA"/>
</dbReference>
<evidence type="ECO:0000313" key="2">
    <source>
        <dbReference type="EMBL" id="ABY53158.1"/>
    </source>
</evidence>
<dbReference type="EMBL" id="EU334060">
    <property type="protein sequence ID" value="ABY53186.1"/>
    <property type="molecule type" value="Genomic_DNA"/>
</dbReference>
<dbReference type="EMBL" id="EU334059">
    <property type="protein sequence ID" value="ABY53185.1"/>
    <property type="molecule type" value="Genomic_DNA"/>
</dbReference>
<dbReference type="EMBL" id="EU334049">
    <property type="protein sequence ID" value="ABY53175.1"/>
    <property type="molecule type" value="Genomic_DNA"/>
</dbReference>
<evidence type="ECO:0000313" key="3">
    <source>
        <dbReference type="EMBL" id="ABY53159.1"/>
    </source>
</evidence>
<protein>
    <submittedName>
        <fullName evidence="1">Uncharacterized protein</fullName>
    </submittedName>
</protein>
<proteinExistence type="predicted"/>
<dbReference type="EMBL" id="EU334031">
    <property type="protein sequence ID" value="ABY53157.1"/>
    <property type="molecule type" value="Genomic_DNA"/>
</dbReference>
<name>B0FLF5_XYLFS</name>
<dbReference type="EMBL" id="EU334054">
    <property type="protein sequence ID" value="ABY53180.1"/>
    <property type="molecule type" value="Genomic_DNA"/>
</dbReference>
<evidence type="ECO:0000313" key="10">
    <source>
        <dbReference type="EMBL" id="ABY53166.1"/>
    </source>
</evidence>
<evidence type="ECO:0000313" key="7">
    <source>
        <dbReference type="EMBL" id="ABY53163.1"/>
    </source>
</evidence>
<evidence type="ECO:0000313" key="9">
    <source>
        <dbReference type="EMBL" id="ABY53165.1"/>
    </source>
</evidence>
<dbReference type="EMBL" id="EU334065">
    <property type="protein sequence ID" value="ABY53191.1"/>
    <property type="molecule type" value="Genomic_DNA"/>
</dbReference>
<dbReference type="EMBL" id="EU334039">
    <property type="protein sequence ID" value="ABY53165.1"/>
    <property type="molecule type" value="Genomic_DNA"/>
</dbReference>
<dbReference type="EMBL" id="EU334048">
    <property type="protein sequence ID" value="ABY53174.1"/>
    <property type="molecule type" value="Genomic_DNA"/>
</dbReference>
<dbReference type="EMBL" id="EU334032">
    <property type="protein sequence ID" value="ABY53158.1"/>
    <property type="molecule type" value="Genomic_DNA"/>
</dbReference>
<evidence type="ECO:0000313" key="18">
    <source>
        <dbReference type="EMBL" id="ABY53174.1"/>
    </source>
</evidence>
<dbReference type="EMBL" id="EU334053">
    <property type="protein sequence ID" value="ABY53179.1"/>
    <property type="molecule type" value="Genomic_DNA"/>
</dbReference>
<evidence type="ECO:0000313" key="12">
    <source>
        <dbReference type="EMBL" id="ABY53168.1"/>
    </source>
</evidence>
<dbReference type="EMBL" id="EU334050">
    <property type="protein sequence ID" value="ABY53176.1"/>
    <property type="molecule type" value="Genomic_DNA"/>
</dbReference>
<dbReference type="EMBL" id="EU334061">
    <property type="protein sequence ID" value="ABY53187.1"/>
    <property type="molecule type" value="Genomic_DNA"/>
</dbReference>
<sequence length="41" mass="4886">MMLFNGMRLDVLLIGLPKVACAKSTFYLDEWRLLRLFYSIF</sequence>
<evidence type="ECO:0000313" key="5">
    <source>
        <dbReference type="EMBL" id="ABY53161.1"/>
    </source>
</evidence>
<dbReference type="EMBL" id="EU334043">
    <property type="protein sequence ID" value="ABY53169.1"/>
    <property type="molecule type" value="Genomic_DNA"/>
</dbReference>
<dbReference type="EMBL" id="EU334063">
    <property type="protein sequence ID" value="ABY53189.1"/>
    <property type="molecule type" value="Genomic_DNA"/>
</dbReference>
<dbReference type="EMBL" id="EU334052">
    <property type="protein sequence ID" value="ABY53178.1"/>
    <property type="molecule type" value="Genomic_DNA"/>
</dbReference>
<evidence type="ECO:0000313" key="14">
    <source>
        <dbReference type="EMBL" id="ABY53170.1"/>
    </source>
</evidence>
<dbReference type="EMBL" id="EU334034">
    <property type="protein sequence ID" value="ABY53160.1"/>
    <property type="molecule type" value="Genomic_DNA"/>
</dbReference>
<evidence type="ECO:0000313" key="13">
    <source>
        <dbReference type="EMBL" id="ABY53169.1"/>
    </source>
</evidence>
<dbReference type="EMBL" id="EU334068">
    <property type="protein sequence ID" value="ABY53194.1"/>
    <property type="molecule type" value="Genomic_DNA"/>
</dbReference>